<feature type="chain" id="PRO_5002509498" description="DUF1549 domain-containing protein" evidence="2">
    <location>
        <begin position="22"/>
        <end position="191"/>
    </location>
</feature>
<evidence type="ECO:0000313" key="3">
    <source>
        <dbReference type="EMBL" id="AKF04539.1"/>
    </source>
</evidence>
<evidence type="ECO:0008006" key="5">
    <source>
        <dbReference type="Google" id="ProtNLM"/>
    </source>
</evidence>
<dbReference type="EMBL" id="CP011125">
    <property type="protein sequence ID" value="AKF04539.1"/>
    <property type="molecule type" value="Genomic_DNA"/>
</dbReference>
<gene>
    <name evidence="3" type="ORF">DB32_001688</name>
</gene>
<feature type="signal peptide" evidence="2">
    <location>
        <begin position="1"/>
        <end position="21"/>
    </location>
</feature>
<reference evidence="3 4" key="1">
    <citation type="submission" date="2015-03" db="EMBL/GenBank/DDBJ databases">
        <title>Genome assembly of Sandaracinus amylolyticus DSM 53668.</title>
        <authorList>
            <person name="Sharma G."/>
            <person name="Subramanian S."/>
        </authorList>
    </citation>
    <scope>NUCLEOTIDE SEQUENCE [LARGE SCALE GENOMIC DNA]</scope>
    <source>
        <strain evidence="3 4">DSM 53668</strain>
    </source>
</reference>
<evidence type="ECO:0000313" key="4">
    <source>
        <dbReference type="Proteomes" id="UP000034883"/>
    </source>
</evidence>
<dbReference type="RefSeq" id="WP_053231870.1">
    <property type="nucleotide sequence ID" value="NZ_CP011125.1"/>
</dbReference>
<proteinExistence type="predicted"/>
<name>A0A0F6SE42_9BACT</name>
<dbReference type="AlphaFoldDB" id="A0A0F6SE42"/>
<keyword evidence="2" id="KW-0732">Signal</keyword>
<evidence type="ECO:0000256" key="2">
    <source>
        <dbReference type="SAM" id="SignalP"/>
    </source>
</evidence>
<evidence type="ECO:0000256" key="1">
    <source>
        <dbReference type="SAM" id="MobiDB-lite"/>
    </source>
</evidence>
<sequence>MRARALLLAMLLAGCDGVVLGGAAGPTASAPSDPGPGDPSEPGEPTIPDDPFALDRETPRLLPFETRLARVAAVAGIETGDPLLAPMRDQAVALGGYDHSRGILPDSSWNATRIAGWVRALRPVCQSDAMRTRYPALPGADLDALIQAAWGRAATAEDRSEIESAVAGLPEDAARESACLAVLSAGEAVLQ</sequence>
<keyword evidence="4" id="KW-1185">Reference proteome</keyword>
<dbReference type="STRING" id="927083.DB32_001688"/>
<feature type="region of interest" description="Disordered" evidence="1">
    <location>
        <begin position="26"/>
        <end position="55"/>
    </location>
</feature>
<dbReference type="KEGG" id="samy:DB32_001688"/>
<dbReference type="Proteomes" id="UP000034883">
    <property type="component" value="Chromosome"/>
</dbReference>
<protein>
    <recommendedName>
        <fullName evidence="5">DUF1549 domain-containing protein</fullName>
    </recommendedName>
</protein>
<organism evidence="3 4">
    <name type="scientific">Sandaracinus amylolyticus</name>
    <dbReference type="NCBI Taxonomy" id="927083"/>
    <lineage>
        <taxon>Bacteria</taxon>
        <taxon>Pseudomonadati</taxon>
        <taxon>Myxococcota</taxon>
        <taxon>Polyangia</taxon>
        <taxon>Polyangiales</taxon>
        <taxon>Sandaracinaceae</taxon>
        <taxon>Sandaracinus</taxon>
    </lineage>
</organism>
<accession>A0A0F6SE42</accession>
<dbReference type="PROSITE" id="PS51257">
    <property type="entry name" value="PROKAR_LIPOPROTEIN"/>
    <property type="match status" value="1"/>
</dbReference>